<evidence type="ECO:0000256" key="9">
    <source>
        <dbReference type="ARBA" id="ARBA00022989"/>
    </source>
</evidence>
<dbReference type="GO" id="GO:0030149">
    <property type="term" value="P:sphingolipid catabolic process"/>
    <property type="evidence" value="ECO:0007669"/>
    <property type="project" value="TreeGrafter"/>
</dbReference>
<keyword evidence="10" id="KW-0443">Lipid metabolism</keyword>
<evidence type="ECO:0000256" key="2">
    <source>
        <dbReference type="ARBA" id="ARBA00004389"/>
    </source>
</evidence>
<dbReference type="Gene3D" id="3.90.1150.10">
    <property type="entry name" value="Aspartate Aminotransferase, domain 1"/>
    <property type="match status" value="1"/>
</dbReference>
<keyword evidence="8" id="KW-0746">Sphingolipid metabolism</keyword>
<dbReference type="GO" id="GO:0008117">
    <property type="term" value="F:sphinganine-1-phosphate aldolase activity"/>
    <property type="evidence" value="ECO:0007669"/>
    <property type="project" value="UniProtKB-EC"/>
</dbReference>
<keyword evidence="7 16" id="KW-0663">Pyridoxal phosphate</keyword>
<name>A0AAV9IQ94_CYACA</name>
<evidence type="ECO:0000256" key="14">
    <source>
        <dbReference type="ARBA" id="ARBA00038965"/>
    </source>
</evidence>
<evidence type="ECO:0000256" key="13">
    <source>
        <dbReference type="ARBA" id="ARBA00038302"/>
    </source>
</evidence>
<evidence type="ECO:0000256" key="7">
    <source>
        <dbReference type="ARBA" id="ARBA00022898"/>
    </source>
</evidence>
<evidence type="ECO:0000256" key="3">
    <source>
        <dbReference type="ARBA" id="ARBA00004760"/>
    </source>
</evidence>
<comment type="pathway">
    <text evidence="3">Lipid metabolism; sphingolipid metabolism.</text>
</comment>
<comment type="subcellular location">
    <subcellularLocation>
        <location evidence="2">Endoplasmic reticulum membrane</location>
        <topology evidence="2">Single-pass membrane protein</topology>
    </subcellularLocation>
</comment>
<dbReference type="EC" id="4.1.2.27" evidence="14"/>
<evidence type="ECO:0000313" key="18">
    <source>
        <dbReference type="EMBL" id="KAK4534414.1"/>
    </source>
</evidence>
<evidence type="ECO:0000256" key="10">
    <source>
        <dbReference type="ARBA" id="ARBA00023098"/>
    </source>
</evidence>
<dbReference type="EMBL" id="JANCYW010000001">
    <property type="protein sequence ID" value="KAK4534414.1"/>
    <property type="molecule type" value="Genomic_DNA"/>
</dbReference>
<dbReference type="PANTHER" id="PTHR42735:SF6">
    <property type="entry name" value="SPHINGOSINE-1-PHOSPHATE LYASE 1"/>
    <property type="match status" value="1"/>
</dbReference>
<dbReference type="GO" id="GO:0005789">
    <property type="term" value="C:endoplasmic reticulum membrane"/>
    <property type="evidence" value="ECO:0007669"/>
    <property type="project" value="UniProtKB-SubCell"/>
</dbReference>
<keyword evidence="5" id="KW-0812">Transmembrane</keyword>
<dbReference type="InterPro" id="IPR002129">
    <property type="entry name" value="PyrdxlP-dep_de-COase"/>
</dbReference>
<keyword evidence="12" id="KW-0456">Lyase</keyword>
<organism evidence="18 19">
    <name type="scientific">Cyanidium caldarium</name>
    <name type="common">Red alga</name>
    <dbReference type="NCBI Taxonomy" id="2771"/>
    <lineage>
        <taxon>Eukaryota</taxon>
        <taxon>Rhodophyta</taxon>
        <taxon>Bangiophyceae</taxon>
        <taxon>Cyanidiales</taxon>
        <taxon>Cyanidiaceae</taxon>
        <taxon>Cyanidium</taxon>
    </lineage>
</organism>
<dbReference type="Proteomes" id="UP001301350">
    <property type="component" value="Unassembled WGS sequence"/>
</dbReference>
<dbReference type="SUPFAM" id="SSF53383">
    <property type="entry name" value="PLP-dependent transferases"/>
    <property type="match status" value="1"/>
</dbReference>
<comment type="cofactor">
    <cofactor evidence="1 16">
        <name>pyridoxal 5'-phosphate</name>
        <dbReference type="ChEBI" id="CHEBI:597326"/>
    </cofactor>
</comment>
<dbReference type="FunFam" id="3.40.640.10:FF:000020">
    <property type="entry name" value="sphingosine-1-phosphate lyase 1"/>
    <property type="match status" value="1"/>
</dbReference>
<dbReference type="Gene3D" id="6.10.140.2150">
    <property type="match status" value="1"/>
</dbReference>
<feature type="compositionally biased region" description="Basic and acidic residues" evidence="17">
    <location>
        <begin position="9"/>
        <end position="20"/>
    </location>
</feature>
<dbReference type="GO" id="GO:0019752">
    <property type="term" value="P:carboxylic acid metabolic process"/>
    <property type="evidence" value="ECO:0007669"/>
    <property type="project" value="InterPro"/>
</dbReference>
<keyword evidence="6" id="KW-0256">Endoplasmic reticulum</keyword>
<keyword evidence="19" id="KW-1185">Reference proteome</keyword>
<dbReference type="GO" id="GO:0030170">
    <property type="term" value="F:pyridoxal phosphate binding"/>
    <property type="evidence" value="ECO:0007669"/>
    <property type="project" value="InterPro"/>
</dbReference>
<gene>
    <name evidence="18" type="ORF">CDCA_CDCA01G0439</name>
</gene>
<keyword evidence="9" id="KW-1133">Transmembrane helix</keyword>
<dbReference type="AlphaFoldDB" id="A0AAV9IQ94"/>
<dbReference type="InterPro" id="IPR015422">
    <property type="entry name" value="PyrdxlP-dep_Trfase_small"/>
</dbReference>
<accession>A0AAV9IQ94</accession>
<evidence type="ECO:0000256" key="4">
    <source>
        <dbReference type="ARBA" id="ARBA00004991"/>
    </source>
</evidence>
<dbReference type="InterPro" id="IPR015424">
    <property type="entry name" value="PyrdxlP-dep_Trfase"/>
</dbReference>
<comment type="similarity">
    <text evidence="13">Belongs to the group II decarboxylase family. Sphingosine-1-phosphate lyase subfamily.</text>
</comment>
<dbReference type="InterPro" id="IPR015421">
    <property type="entry name" value="PyrdxlP-dep_Trfase_major"/>
</dbReference>
<dbReference type="Gene3D" id="3.40.640.10">
    <property type="entry name" value="Type I PLP-dependent aspartate aminotransferase-like (Major domain)"/>
    <property type="match status" value="1"/>
</dbReference>
<evidence type="ECO:0000256" key="11">
    <source>
        <dbReference type="ARBA" id="ARBA00023136"/>
    </source>
</evidence>
<evidence type="ECO:0000256" key="12">
    <source>
        <dbReference type="ARBA" id="ARBA00023239"/>
    </source>
</evidence>
<protein>
    <recommendedName>
        <fullName evidence="14">sphinganine-1-phosphate aldolase</fullName>
        <ecNumber evidence="14">4.1.2.27</ecNumber>
    </recommendedName>
    <alternativeName>
        <fullName evidence="15">Sphingosine-1-phosphate aldolase</fullName>
    </alternativeName>
</protein>
<evidence type="ECO:0000256" key="17">
    <source>
        <dbReference type="SAM" id="MobiDB-lite"/>
    </source>
</evidence>
<dbReference type="PANTHER" id="PTHR42735">
    <property type="match status" value="1"/>
</dbReference>
<reference evidence="18 19" key="1">
    <citation type="submission" date="2022-07" db="EMBL/GenBank/DDBJ databases">
        <title>Genome-wide signatures of adaptation to extreme environments.</title>
        <authorList>
            <person name="Cho C.H."/>
            <person name="Yoon H.S."/>
        </authorList>
    </citation>
    <scope>NUCLEOTIDE SEQUENCE [LARGE SCALE GENOMIC DNA]</scope>
    <source>
        <strain evidence="18 19">DBV 063 E5</strain>
    </source>
</reference>
<dbReference type="InterPro" id="IPR050477">
    <property type="entry name" value="GrpII_AminoAcid_Decarb"/>
</dbReference>
<evidence type="ECO:0000256" key="8">
    <source>
        <dbReference type="ARBA" id="ARBA00022919"/>
    </source>
</evidence>
<evidence type="ECO:0000256" key="5">
    <source>
        <dbReference type="ARBA" id="ARBA00022692"/>
    </source>
</evidence>
<evidence type="ECO:0000256" key="15">
    <source>
        <dbReference type="ARBA" id="ARBA00042568"/>
    </source>
</evidence>
<evidence type="ECO:0000256" key="16">
    <source>
        <dbReference type="PIRSR" id="PIRSR602129-50"/>
    </source>
</evidence>
<keyword evidence="11" id="KW-0472">Membrane</keyword>
<evidence type="ECO:0000256" key="6">
    <source>
        <dbReference type="ARBA" id="ARBA00022824"/>
    </source>
</evidence>
<dbReference type="Pfam" id="PF00282">
    <property type="entry name" value="Pyridoxal_deC"/>
    <property type="match status" value="1"/>
</dbReference>
<proteinExistence type="inferred from homology"/>
<evidence type="ECO:0000313" key="19">
    <source>
        <dbReference type="Proteomes" id="UP001301350"/>
    </source>
</evidence>
<feature type="region of interest" description="Disordered" evidence="17">
    <location>
        <begin position="1"/>
        <end position="91"/>
    </location>
</feature>
<feature type="modified residue" description="N6-(pyridoxal phosphate)lysine" evidence="16">
    <location>
        <position position="415"/>
    </location>
</feature>
<evidence type="ECO:0000256" key="1">
    <source>
        <dbReference type="ARBA" id="ARBA00001933"/>
    </source>
</evidence>
<comment type="caution">
    <text evidence="18">The sequence shown here is derived from an EMBL/GenBank/DDBJ whole genome shotgun (WGS) entry which is preliminary data.</text>
</comment>
<comment type="pathway">
    <text evidence="4">Sphingolipid metabolism.</text>
</comment>
<sequence length="621" mass="68040">MEAAQSLPEKTDALSRESDGAHGLSDADGDLAPSGGDQGAPAETGNHSREESGTAAAASEADSERRVKSNLTSQARDGASTPAPGSGWRARLERSAQRALQAALAHVPERAASLAYRLVKRLFPSVAVRIRAELAQRLEALEPQVHPYRDAVETFARLPPGGIEASQIVQWMQRLQQRESAKWEEGYVSGAVYSGEREHTQLMSEVYALFSQTNPLHADVWPSCTKFEAEVVSMTARMLGDVPGVCGTVTSGGTESILLACKTYRDWAQAERGIRHPEMVIPSTAHAAFHKASDYFGIRLRLAEVDPLTWQVKMSSVRRLVNRRTVLLVGSAPQYPHGVIDPIEALSALAQQRGIGLHVDACLGGFVLPWIERLQQQQRHRQRTSPEDAFLAHIRTPQFDFRLPGVTSMSVDTHKYGYAPKGTSVVLYRHGDLRRYQFYVITDWSGGLYSSPTLAGSRSGALIAACWASMVRCGEDGYAERTAAILRTAHRIKTGMAERVPELCILGNPLWVIAFTAADPTALNIYEVMDAMAARGWSLNGLHRPPCVHLCVTLRHCEPGVAERFLRDLRAAVDIGLRLRRRGDTAEHGMAPIYGLGGTIPARGLVRDLLLAYMDLLYQVS</sequence>